<protein>
    <recommendedName>
        <fullName evidence="1">PhnB-like domain-containing protein</fullName>
    </recommendedName>
</protein>
<dbReference type="EMBL" id="LR215729">
    <property type="protein sequence ID" value="VEV98567.1"/>
    <property type="molecule type" value="Genomic_DNA"/>
</dbReference>
<dbReference type="CDD" id="cd06588">
    <property type="entry name" value="PhnB_like"/>
    <property type="match status" value="1"/>
</dbReference>
<dbReference type="Gene3D" id="3.10.180.10">
    <property type="entry name" value="2,3-Dihydroxybiphenyl 1,2-Dioxygenase, domain 1"/>
    <property type="match status" value="1"/>
</dbReference>
<evidence type="ECO:0000259" key="1">
    <source>
        <dbReference type="Pfam" id="PF06983"/>
    </source>
</evidence>
<name>A0A653E713_9PSED</name>
<accession>A0A653E713</accession>
<dbReference type="PANTHER" id="PTHR33990">
    <property type="entry name" value="PROTEIN YJDN-RELATED"/>
    <property type="match status" value="1"/>
</dbReference>
<dbReference type="Pfam" id="PF06983">
    <property type="entry name" value="3-dmu-9_3-mt"/>
    <property type="match status" value="1"/>
</dbReference>
<gene>
    <name evidence="2" type="ORF">PMYSY11_3523</name>
</gene>
<dbReference type="InterPro" id="IPR028973">
    <property type="entry name" value="PhnB-like"/>
</dbReference>
<dbReference type="RefSeq" id="WP_150548990.1">
    <property type="nucleotide sequence ID" value="NZ_LR215729.2"/>
</dbReference>
<proteinExistence type="predicted"/>
<dbReference type="SUPFAM" id="SSF54593">
    <property type="entry name" value="Glyoxalase/Bleomycin resistance protein/Dihydroxybiphenyl dioxygenase"/>
    <property type="match status" value="1"/>
</dbReference>
<feature type="domain" description="PhnB-like" evidence="1">
    <location>
        <begin position="2"/>
        <end position="131"/>
    </location>
</feature>
<reference evidence="2" key="1">
    <citation type="submission" date="2019-02" db="EMBL/GenBank/DDBJ databases">
        <authorList>
            <consortium name="Genoscope - CEA"/>
            <person name="William W."/>
        </authorList>
    </citation>
    <scope>NUCLEOTIDE SEQUENCE [LARGE SCALE GENOMIC DNA]</scope>
    <source>
        <strain evidence="2">YSy11</strain>
    </source>
</reference>
<dbReference type="InterPro" id="IPR029068">
    <property type="entry name" value="Glyas_Bleomycin-R_OHBP_Dase"/>
</dbReference>
<evidence type="ECO:0000313" key="2">
    <source>
        <dbReference type="EMBL" id="VEV98567.1"/>
    </source>
</evidence>
<dbReference type="PANTHER" id="PTHR33990:SF1">
    <property type="entry name" value="PROTEIN YJDN"/>
    <property type="match status" value="1"/>
</dbReference>
<sequence>MKINPYLMFDGQAEAAFQLYAKVLKGEIKALMRYRETPECAEMPEPFLDRVMHVCLEVDGQLLMASDTASAEPFSGMKGCSITLNVVSISEAQRIFDALSEQGTVEMPLAQTFWAVRFGSLVDRFGVSWLINCEKDDA</sequence>
<dbReference type="AlphaFoldDB" id="A0A653E713"/>
<organism evidence="2">
    <name type="scientific">Pseudomonas marincola</name>
    <dbReference type="NCBI Taxonomy" id="437900"/>
    <lineage>
        <taxon>Bacteria</taxon>
        <taxon>Pseudomonadati</taxon>
        <taxon>Pseudomonadota</taxon>
        <taxon>Gammaproteobacteria</taxon>
        <taxon>Pseudomonadales</taxon>
        <taxon>Pseudomonadaceae</taxon>
        <taxon>Pseudomonas</taxon>
    </lineage>
</organism>